<feature type="domain" description="DUF4371" evidence="2">
    <location>
        <begin position="232"/>
        <end position="361"/>
    </location>
</feature>
<feature type="compositionally biased region" description="Low complexity" evidence="1">
    <location>
        <begin position="134"/>
        <end position="151"/>
    </location>
</feature>
<evidence type="ECO:0000259" key="2">
    <source>
        <dbReference type="Pfam" id="PF14291"/>
    </source>
</evidence>
<keyword evidence="4" id="KW-1185">Reference proteome</keyword>
<dbReference type="Gramene" id="RZC71861">
    <property type="protein sequence ID" value="RZC71861"/>
    <property type="gene ID" value="C5167_035007"/>
</dbReference>
<feature type="region of interest" description="Disordered" evidence="1">
    <location>
        <begin position="22"/>
        <end position="51"/>
    </location>
</feature>
<dbReference type="Gene3D" id="3.30.200.20">
    <property type="entry name" value="Phosphorylase Kinase, domain 1"/>
    <property type="match status" value="1"/>
</dbReference>
<gene>
    <name evidence="3" type="ORF">C5167_035007</name>
</gene>
<evidence type="ECO:0000313" key="4">
    <source>
        <dbReference type="Proteomes" id="UP000316621"/>
    </source>
</evidence>
<feature type="region of interest" description="Disordered" evidence="1">
    <location>
        <begin position="134"/>
        <end position="173"/>
    </location>
</feature>
<organism evidence="3 4">
    <name type="scientific">Papaver somniferum</name>
    <name type="common">Opium poppy</name>
    <dbReference type="NCBI Taxonomy" id="3469"/>
    <lineage>
        <taxon>Eukaryota</taxon>
        <taxon>Viridiplantae</taxon>
        <taxon>Streptophyta</taxon>
        <taxon>Embryophyta</taxon>
        <taxon>Tracheophyta</taxon>
        <taxon>Spermatophyta</taxon>
        <taxon>Magnoliopsida</taxon>
        <taxon>Ranunculales</taxon>
        <taxon>Papaveraceae</taxon>
        <taxon>Papaveroideae</taxon>
        <taxon>Papaver</taxon>
    </lineage>
</organism>
<protein>
    <recommendedName>
        <fullName evidence="2">DUF4371 domain-containing protein</fullName>
    </recommendedName>
</protein>
<evidence type="ECO:0000313" key="3">
    <source>
        <dbReference type="EMBL" id="RZC71861.1"/>
    </source>
</evidence>
<dbReference type="AlphaFoldDB" id="A0A4Y7KI71"/>
<dbReference type="STRING" id="3469.A0A4Y7KI71"/>
<dbReference type="PANTHER" id="PTHR45749:SF37">
    <property type="entry name" value="OS05G0311600 PROTEIN"/>
    <property type="match status" value="1"/>
</dbReference>
<proteinExistence type="predicted"/>
<dbReference type="Proteomes" id="UP000316621">
    <property type="component" value="Chromosome 7"/>
</dbReference>
<name>A0A4Y7KI71_PAPSO</name>
<sequence length="427" mass="48139">MVLGILLGGTCCSWKRKMETTKTDKEVEKSDAGSSGSTRKEDMMARADGINLRNSDTELEMRLTGASSSRGREVLYIPTEEWEIDLSKLCIKDVIAHGSYGSVYSKGVYDGQDVAGMDKFVTKTKRQRTTDVLELPSVSSIPSSQVPPLSSNTDGPQVVPSIPAPTLPQQATSNTVHDEFSVWNLQSDPAMRKPISSYHPNDQDKVRRAYMKMGPCQPKNFPFPQKGKCGSDAFVNPGFSNWKQQVEKLDKHVGCQNSAHNDAYMKSRELLQETHHIDAIYRRKKEQESLSYMIRLTASICVIRFLLLQGLAFRGHDESDASHNQGNFLELLQYTAEHNDSIKSEVMKNAPGNNKLTSPDILPVATATVERVFSAMHIVKNRLRNSIGNEWLNNCLLTYIERELFRKISTDMIRQRFQEMETRRGHC</sequence>
<dbReference type="PANTHER" id="PTHR45749">
    <property type="match status" value="1"/>
</dbReference>
<dbReference type="EMBL" id="CM010721">
    <property type="protein sequence ID" value="RZC71861.1"/>
    <property type="molecule type" value="Genomic_DNA"/>
</dbReference>
<dbReference type="InterPro" id="IPR025398">
    <property type="entry name" value="DUF4371"/>
</dbReference>
<dbReference type="Pfam" id="PF14291">
    <property type="entry name" value="DUF4371"/>
    <property type="match status" value="1"/>
</dbReference>
<feature type="compositionally biased region" description="Basic and acidic residues" evidence="1">
    <location>
        <begin position="22"/>
        <end position="31"/>
    </location>
</feature>
<accession>A0A4Y7KI71</accession>
<dbReference type="OMA" id="THHIDAI"/>
<evidence type="ECO:0000256" key="1">
    <source>
        <dbReference type="SAM" id="MobiDB-lite"/>
    </source>
</evidence>
<reference evidence="3 4" key="1">
    <citation type="journal article" date="2018" name="Science">
        <title>The opium poppy genome and morphinan production.</title>
        <authorList>
            <person name="Guo L."/>
            <person name="Winzer T."/>
            <person name="Yang X."/>
            <person name="Li Y."/>
            <person name="Ning Z."/>
            <person name="He Z."/>
            <person name="Teodor R."/>
            <person name="Lu Y."/>
            <person name="Bowser T.A."/>
            <person name="Graham I.A."/>
            <person name="Ye K."/>
        </authorList>
    </citation>
    <scope>NUCLEOTIDE SEQUENCE [LARGE SCALE GENOMIC DNA]</scope>
    <source>
        <strain evidence="4">cv. HN1</strain>
        <tissue evidence="3">Leaves</tissue>
    </source>
</reference>